<dbReference type="GO" id="GO:0004222">
    <property type="term" value="F:metalloendopeptidase activity"/>
    <property type="evidence" value="ECO:0007669"/>
    <property type="project" value="TreeGrafter"/>
</dbReference>
<name>A0A917JKY8_9PSEU</name>
<protein>
    <recommendedName>
        <fullName evidence="3">M23ase beta-sheet core domain-containing protein</fullName>
    </recommendedName>
</protein>
<dbReference type="CDD" id="cd12797">
    <property type="entry name" value="M23_peptidase"/>
    <property type="match status" value="1"/>
</dbReference>
<evidence type="ECO:0000313" key="7">
    <source>
        <dbReference type="Proteomes" id="UP001500220"/>
    </source>
</evidence>
<keyword evidence="1 2" id="KW-0732">Signal</keyword>
<dbReference type="Gene3D" id="2.70.70.10">
    <property type="entry name" value="Glucose Permease (Domain IIA)"/>
    <property type="match status" value="1"/>
</dbReference>
<accession>A0A917JKY8</accession>
<evidence type="ECO:0000313" key="4">
    <source>
        <dbReference type="EMBL" id="GAA0518912.1"/>
    </source>
</evidence>
<keyword evidence="7" id="KW-1185">Reference proteome</keyword>
<evidence type="ECO:0000313" key="6">
    <source>
        <dbReference type="Proteomes" id="UP000597989"/>
    </source>
</evidence>
<dbReference type="InterPro" id="IPR016047">
    <property type="entry name" value="M23ase_b-sheet_dom"/>
</dbReference>
<evidence type="ECO:0000256" key="2">
    <source>
        <dbReference type="SAM" id="SignalP"/>
    </source>
</evidence>
<sequence>MRLLISALLGGLAAASTLLGATAPAAVVPTTPAAVRVPPRFDWPMTPPPGVARPFEAPEHTFGPGHRGVDLIGDVGQEVLAAGEGRVLYAGWLAERNLVSIEHPGGLRTTYEPVTPLVTVGDQVARGQVIGHLDPGHPGCSAPPPRACLHWGARRRADYLDPLRLLGGGHVRLLPWTDPPD</sequence>
<dbReference type="SUPFAM" id="SSF51261">
    <property type="entry name" value="Duplicated hybrid motif"/>
    <property type="match status" value="1"/>
</dbReference>
<dbReference type="PANTHER" id="PTHR21666">
    <property type="entry name" value="PEPTIDASE-RELATED"/>
    <property type="match status" value="1"/>
</dbReference>
<evidence type="ECO:0000259" key="3">
    <source>
        <dbReference type="Pfam" id="PF01551"/>
    </source>
</evidence>
<dbReference type="InterPro" id="IPR050570">
    <property type="entry name" value="Cell_wall_metabolism_enzyme"/>
</dbReference>
<dbReference type="AlphaFoldDB" id="A0A917JKY8"/>
<reference evidence="4" key="4">
    <citation type="submission" date="2023-12" db="EMBL/GenBank/DDBJ databases">
        <authorList>
            <person name="Sun Q."/>
            <person name="Inoue M."/>
        </authorList>
    </citation>
    <scope>NUCLEOTIDE SEQUENCE</scope>
    <source>
        <strain evidence="4">JCM 10664</strain>
    </source>
</reference>
<organism evidence="5 6">
    <name type="scientific">Saccharopolyspora thermophila</name>
    <dbReference type="NCBI Taxonomy" id="89367"/>
    <lineage>
        <taxon>Bacteria</taxon>
        <taxon>Bacillati</taxon>
        <taxon>Actinomycetota</taxon>
        <taxon>Actinomycetes</taxon>
        <taxon>Pseudonocardiales</taxon>
        <taxon>Pseudonocardiaceae</taxon>
        <taxon>Saccharopolyspora</taxon>
    </lineage>
</organism>
<reference evidence="4 7" key="2">
    <citation type="journal article" date="2019" name="Int. J. Syst. Evol. Microbiol.">
        <title>The Global Catalogue of Microorganisms (GCM) 10K type strain sequencing project: providing services to taxonomists for standard genome sequencing and annotation.</title>
        <authorList>
            <consortium name="The Broad Institute Genomics Platform"/>
            <consortium name="The Broad Institute Genome Sequencing Center for Infectious Disease"/>
            <person name="Wu L."/>
            <person name="Ma J."/>
        </authorList>
    </citation>
    <scope>NUCLEOTIDE SEQUENCE [LARGE SCALE GENOMIC DNA]</scope>
    <source>
        <strain evidence="4 7">JCM 10664</strain>
    </source>
</reference>
<dbReference type="EMBL" id="BAAAHC010000009">
    <property type="protein sequence ID" value="GAA0518912.1"/>
    <property type="molecule type" value="Genomic_DNA"/>
</dbReference>
<feature type="domain" description="M23ase beta-sheet core" evidence="3">
    <location>
        <begin position="65"/>
        <end position="162"/>
    </location>
</feature>
<reference evidence="5" key="3">
    <citation type="submission" date="2020-09" db="EMBL/GenBank/DDBJ databases">
        <authorList>
            <person name="Sun Q."/>
            <person name="Zhou Y."/>
        </authorList>
    </citation>
    <scope>NUCLEOTIDE SEQUENCE</scope>
    <source>
        <strain evidence="5">CGMCC 4.7206</strain>
    </source>
</reference>
<dbReference type="Pfam" id="PF01551">
    <property type="entry name" value="Peptidase_M23"/>
    <property type="match status" value="1"/>
</dbReference>
<evidence type="ECO:0000256" key="1">
    <source>
        <dbReference type="ARBA" id="ARBA00022729"/>
    </source>
</evidence>
<dbReference type="EMBL" id="BMMT01000002">
    <property type="protein sequence ID" value="GGI73977.1"/>
    <property type="molecule type" value="Genomic_DNA"/>
</dbReference>
<dbReference type="Proteomes" id="UP000597989">
    <property type="component" value="Unassembled WGS sequence"/>
</dbReference>
<dbReference type="RefSeq" id="WP_188985662.1">
    <property type="nucleotide sequence ID" value="NZ_BAAAHC010000009.1"/>
</dbReference>
<proteinExistence type="predicted"/>
<evidence type="ECO:0000313" key="5">
    <source>
        <dbReference type="EMBL" id="GGI73977.1"/>
    </source>
</evidence>
<gene>
    <name evidence="4" type="ORF">GCM10009545_21120</name>
    <name evidence="5" type="ORF">GCM10011581_08700</name>
</gene>
<dbReference type="Proteomes" id="UP001500220">
    <property type="component" value="Unassembled WGS sequence"/>
</dbReference>
<feature type="chain" id="PRO_5037781121" description="M23ase beta-sheet core domain-containing protein" evidence="2">
    <location>
        <begin position="26"/>
        <end position="181"/>
    </location>
</feature>
<comment type="caution">
    <text evidence="5">The sequence shown here is derived from an EMBL/GenBank/DDBJ whole genome shotgun (WGS) entry which is preliminary data.</text>
</comment>
<feature type="signal peptide" evidence="2">
    <location>
        <begin position="1"/>
        <end position="25"/>
    </location>
</feature>
<dbReference type="PANTHER" id="PTHR21666:SF289">
    <property type="entry name" value="L-ALA--D-GLU ENDOPEPTIDASE"/>
    <property type="match status" value="1"/>
</dbReference>
<reference evidence="5 6" key="1">
    <citation type="journal article" date="2014" name="Int. J. Syst. Evol. Microbiol.">
        <title>Complete genome sequence of Corynebacterium casei LMG S-19264T (=DSM 44701T), isolated from a smear-ripened cheese.</title>
        <authorList>
            <consortium name="US DOE Joint Genome Institute (JGI-PGF)"/>
            <person name="Walter F."/>
            <person name="Albersmeier A."/>
            <person name="Kalinowski J."/>
            <person name="Ruckert C."/>
        </authorList>
    </citation>
    <scope>NUCLEOTIDE SEQUENCE [LARGE SCALE GENOMIC DNA]</scope>
    <source>
        <strain evidence="5 6">CGMCC 4.7206</strain>
    </source>
</reference>
<dbReference type="InterPro" id="IPR011055">
    <property type="entry name" value="Dup_hybrid_motif"/>
</dbReference>